<evidence type="ECO:0000313" key="3">
    <source>
        <dbReference type="Proteomes" id="UP000202485"/>
    </source>
</evidence>
<protein>
    <recommendedName>
        <fullName evidence="1">YjiS-like domain-containing protein</fullName>
    </recommendedName>
</protein>
<gene>
    <name evidence="2" type="ORF">RUA8715_03751</name>
</gene>
<proteinExistence type="predicted"/>
<reference evidence="3" key="1">
    <citation type="submission" date="2017-05" db="EMBL/GenBank/DDBJ databases">
        <authorList>
            <person name="Rodrigo-Torres L."/>
            <person name="Arahal R. D."/>
            <person name="Lucena T."/>
        </authorList>
    </citation>
    <scope>NUCLEOTIDE SEQUENCE [LARGE SCALE GENOMIC DNA]</scope>
    <source>
        <strain evidence="3">CECT 8715</strain>
    </source>
</reference>
<keyword evidence="3" id="KW-1185">Reference proteome</keyword>
<dbReference type="AlphaFoldDB" id="A0A238L2V4"/>
<dbReference type="Pfam" id="PF06568">
    <property type="entry name" value="YjiS-like"/>
    <property type="match status" value="1"/>
</dbReference>
<dbReference type="RefSeq" id="WP_093965371.1">
    <property type="nucleotide sequence ID" value="NZ_FXYG01000006.1"/>
</dbReference>
<dbReference type="EMBL" id="FXYG01000006">
    <property type="protein sequence ID" value="SMX49425.1"/>
    <property type="molecule type" value="Genomic_DNA"/>
</dbReference>
<dbReference type="Proteomes" id="UP000202485">
    <property type="component" value="Unassembled WGS sequence"/>
</dbReference>
<sequence>MAHTATLTHGGFNLTARIANLIERVKENRARASEYTRTYTELQSLTDRELDDIGVRRCDIKDIARDHVYCS</sequence>
<feature type="domain" description="YjiS-like" evidence="1">
    <location>
        <begin position="28"/>
        <end position="60"/>
    </location>
</feature>
<dbReference type="InterPro" id="IPR009506">
    <property type="entry name" value="YjiS-like"/>
</dbReference>
<dbReference type="OrthoDB" id="8244198at2"/>
<name>A0A238L2V4_9RHOB</name>
<organism evidence="2 3">
    <name type="scientific">Ruegeria arenilitoris</name>
    <dbReference type="NCBI Taxonomy" id="1173585"/>
    <lineage>
        <taxon>Bacteria</taxon>
        <taxon>Pseudomonadati</taxon>
        <taxon>Pseudomonadota</taxon>
        <taxon>Alphaproteobacteria</taxon>
        <taxon>Rhodobacterales</taxon>
        <taxon>Roseobacteraceae</taxon>
        <taxon>Ruegeria</taxon>
    </lineage>
</organism>
<evidence type="ECO:0000313" key="2">
    <source>
        <dbReference type="EMBL" id="SMX49425.1"/>
    </source>
</evidence>
<evidence type="ECO:0000259" key="1">
    <source>
        <dbReference type="Pfam" id="PF06568"/>
    </source>
</evidence>
<accession>A0A238L2V4</accession>